<evidence type="ECO:0000313" key="3">
    <source>
        <dbReference type="Proteomes" id="UP000054107"/>
    </source>
</evidence>
<dbReference type="OrthoDB" id="421951at2759"/>
<dbReference type="GO" id="GO:0005634">
    <property type="term" value="C:nucleus"/>
    <property type="evidence" value="ECO:0007669"/>
    <property type="project" value="TreeGrafter"/>
</dbReference>
<dbReference type="AlphaFoldDB" id="A0A0B7NH58"/>
<dbReference type="STRING" id="35722.A0A0B7NH58"/>
<evidence type="ECO:0000259" key="1">
    <source>
        <dbReference type="Pfam" id="PF22749"/>
    </source>
</evidence>
<sequence>MYRRRKPKADDRPVIPDKLEDFGYIVKENGEVRSNNEADQPYVFDYLPKDKPYNEARYDKFIDLVGDVVEERLQKEPYNFQKVIVPIGADPAQDVHSYIYMTPNAMTTTGKLMVMIPGNNTRLTPSRIGQWSRRVMCDTNIKAGSMMEISELVFEKGYEVIILNSNANFWYNDSVQTVPQKHTNIAITVPDNDTPEAHCQYVFHNIVRNVKAEKVAVMAYGWGGHSFVLTLNTEYRIKAVALVNSVHVKDAVKGEKERAFVYNNCCNWSATTDKKGSLVPDVRLGCTNISSGEEIADYTLRTMLKNIMNYIFVRMGDIEWDSDIESDEDEPKELTEEDMVALSQIDVLSSNA</sequence>
<protein>
    <recommendedName>
        <fullName evidence="1">Arb2 domain-containing protein</fullName>
    </recommendedName>
</protein>
<dbReference type="Proteomes" id="UP000054107">
    <property type="component" value="Unassembled WGS sequence"/>
</dbReference>
<name>A0A0B7NH58_9FUNG</name>
<dbReference type="Pfam" id="PF22749">
    <property type="entry name" value="Arb2"/>
    <property type="match status" value="1"/>
</dbReference>
<dbReference type="GO" id="GO:0035197">
    <property type="term" value="F:siRNA binding"/>
    <property type="evidence" value="ECO:0007669"/>
    <property type="project" value="TreeGrafter"/>
</dbReference>
<proteinExistence type="predicted"/>
<organism evidence="2 3">
    <name type="scientific">Parasitella parasitica</name>
    <dbReference type="NCBI Taxonomy" id="35722"/>
    <lineage>
        <taxon>Eukaryota</taxon>
        <taxon>Fungi</taxon>
        <taxon>Fungi incertae sedis</taxon>
        <taxon>Mucoromycota</taxon>
        <taxon>Mucoromycotina</taxon>
        <taxon>Mucoromycetes</taxon>
        <taxon>Mucorales</taxon>
        <taxon>Mucorineae</taxon>
        <taxon>Mucoraceae</taxon>
        <taxon>Parasitella</taxon>
    </lineage>
</organism>
<dbReference type="GO" id="GO:0031048">
    <property type="term" value="P:regulatory ncRNA-mediated heterochromatin formation"/>
    <property type="evidence" value="ECO:0007669"/>
    <property type="project" value="TreeGrafter"/>
</dbReference>
<dbReference type="InterPro" id="IPR048263">
    <property type="entry name" value="Arb2"/>
</dbReference>
<dbReference type="PANTHER" id="PTHR21357">
    <property type="entry name" value="FAM172 FAMILY PROTEIN HOMOLOG CG10038"/>
    <property type="match status" value="1"/>
</dbReference>
<evidence type="ECO:0000313" key="2">
    <source>
        <dbReference type="EMBL" id="CEP17876.1"/>
    </source>
</evidence>
<accession>A0A0B7NH58</accession>
<dbReference type="InterPro" id="IPR053858">
    <property type="entry name" value="Arb2_dom"/>
</dbReference>
<reference evidence="2 3" key="1">
    <citation type="submission" date="2014-09" db="EMBL/GenBank/DDBJ databases">
        <authorList>
            <person name="Ellenberger Sabrina"/>
        </authorList>
    </citation>
    <scope>NUCLEOTIDE SEQUENCE [LARGE SCALE GENOMIC DNA]</scope>
    <source>
        <strain evidence="2 3">CBS 412.66</strain>
    </source>
</reference>
<feature type="domain" description="Arb2" evidence="1">
    <location>
        <begin position="15"/>
        <end position="273"/>
    </location>
</feature>
<gene>
    <name evidence="2" type="primary">PARPA_12176.1 scaffold 44939</name>
</gene>
<dbReference type="PANTHER" id="PTHR21357:SF4">
    <property type="entry name" value="FAM172 FAMILY PROTEIN HOMOLOG CG10038"/>
    <property type="match status" value="1"/>
</dbReference>
<dbReference type="EMBL" id="LN733737">
    <property type="protein sequence ID" value="CEP17876.1"/>
    <property type="molecule type" value="Genomic_DNA"/>
</dbReference>
<keyword evidence="3" id="KW-1185">Reference proteome</keyword>